<feature type="compositionally biased region" description="Polar residues" evidence="6">
    <location>
        <begin position="501"/>
        <end position="514"/>
    </location>
</feature>
<feature type="region of interest" description="Disordered" evidence="6">
    <location>
        <begin position="1"/>
        <end position="61"/>
    </location>
</feature>
<dbReference type="PANTHER" id="PTHR33304">
    <property type="match status" value="1"/>
</dbReference>
<dbReference type="GO" id="GO:0034244">
    <property type="term" value="P:negative regulation of transcription elongation by RNA polymerase II"/>
    <property type="evidence" value="ECO:0007669"/>
    <property type="project" value="InterPro"/>
</dbReference>
<evidence type="ECO:0000256" key="5">
    <source>
        <dbReference type="ARBA" id="ARBA00023163"/>
    </source>
</evidence>
<evidence type="ECO:0000259" key="7">
    <source>
        <dbReference type="Pfam" id="PF23121"/>
    </source>
</evidence>
<feature type="domain" description="AIPP2-like SPOC-like" evidence="7">
    <location>
        <begin position="238"/>
        <end position="362"/>
    </location>
</feature>
<dbReference type="GO" id="GO:0008270">
    <property type="term" value="F:zinc ion binding"/>
    <property type="evidence" value="ECO:0007669"/>
    <property type="project" value="UniProtKB-KW"/>
</dbReference>
<evidence type="ECO:0000256" key="4">
    <source>
        <dbReference type="ARBA" id="ARBA00023015"/>
    </source>
</evidence>
<evidence type="ECO:0000313" key="8">
    <source>
        <dbReference type="EMBL" id="KAG1369746.1"/>
    </source>
</evidence>
<name>A0A8K0ND49_COCNU</name>
<keyword evidence="2" id="KW-0863">Zinc-finger</keyword>
<feature type="region of interest" description="Disordered" evidence="6">
    <location>
        <begin position="494"/>
        <end position="514"/>
    </location>
</feature>
<dbReference type="InterPro" id="IPR056280">
    <property type="entry name" value="AIPP2-like_SPOC"/>
</dbReference>
<feature type="compositionally biased region" description="Basic and acidic residues" evidence="6">
    <location>
        <begin position="443"/>
        <end position="461"/>
    </location>
</feature>
<keyword evidence="5" id="KW-0804">Transcription</keyword>
<organism evidence="8 9">
    <name type="scientific">Cocos nucifera</name>
    <name type="common">Coconut palm</name>
    <dbReference type="NCBI Taxonomy" id="13894"/>
    <lineage>
        <taxon>Eukaryota</taxon>
        <taxon>Viridiplantae</taxon>
        <taxon>Streptophyta</taxon>
        <taxon>Embryophyta</taxon>
        <taxon>Tracheophyta</taxon>
        <taxon>Spermatophyta</taxon>
        <taxon>Magnoliopsida</taxon>
        <taxon>Liliopsida</taxon>
        <taxon>Arecaceae</taxon>
        <taxon>Arecoideae</taxon>
        <taxon>Cocoseae</taxon>
        <taxon>Attaleinae</taxon>
        <taxon>Cocos</taxon>
    </lineage>
</organism>
<evidence type="ECO:0000256" key="6">
    <source>
        <dbReference type="SAM" id="MobiDB-lite"/>
    </source>
</evidence>
<accession>A0A8K0ND49</accession>
<evidence type="ECO:0000313" key="9">
    <source>
        <dbReference type="Proteomes" id="UP000797356"/>
    </source>
</evidence>
<dbReference type="Pfam" id="PF23121">
    <property type="entry name" value="SPOC_AIPP2"/>
    <property type="match status" value="1"/>
</dbReference>
<reference evidence="8" key="2">
    <citation type="submission" date="2019-07" db="EMBL/GenBank/DDBJ databases">
        <authorList>
            <person name="Yang Y."/>
            <person name="Bocs S."/>
            <person name="Baudouin L."/>
        </authorList>
    </citation>
    <scope>NUCLEOTIDE SEQUENCE</scope>
    <source>
        <tissue evidence="8">Spear leaf of Hainan Tall coconut</tissue>
    </source>
</reference>
<protein>
    <recommendedName>
        <fullName evidence="7">AIPP2-like SPOC-like domain-containing protein</fullName>
    </recommendedName>
</protein>
<proteinExistence type="predicted"/>
<keyword evidence="1" id="KW-0479">Metal-binding</keyword>
<evidence type="ECO:0000256" key="3">
    <source>
        <dbReference type="ARBA" id="ARBA00022833"/>
    </source>
</evidence>
<dbReference type="PANTHER" id="PTHR33304:SF49">
    <property type="entry name" value="OS12G0161500 PROTEIN"/>
    <property type="match status" value="1"/>
</dbReference>
<dbReference type="EMBL" id="CM017886">
    <property type="protein sequence ID" value="KAG1369746.1"/>
    <property type="molecule type" value="Genomic_DNA"/>
</dbReference>
<reference evidence="8" key="1">
    <citation type="journal article" date="2017" name="Gigascience">
        <title>The genome draft of coconut (Cocos nucifera).</title>
        <authorList>
            <person name="Xiao Y."/>
            <person name="Xu P."/>
            <person name="Fan H."/>
            <person name="Baudouin L."/>
            <person name="Xia W."/>
            <person name="Bocs S."/>
            <person name="Xu J."/>
            <person name="Li Q."/>
            <person name="Guo A."/>
            <person name="Zhou L."/>
            <person name="Li J."/>
            <person name="Wu Y."/>
            <person name="Ma Z."/>
            <person name="Armero A."/>
            <person name="Issali A.E."/>
            <person name="Liu N."/>
            <person name="Peng M."/>
            <person name="Yang Y."/>
        </authorList>
    </citation>
    <scope>NUCLEOTIDE SEQUENCE</scope>
    <source>
        <tissue evidence="8">Spear leaf of Hainan Tall coconut</tissue>
    </source>
</reference>
<dbReference type="GO" id="GO:0140566">
    <property type="term" value="F:histone reader activity"/>
    <property type="evidence" value="ECO:0007669"/>
    <property type="project" value="InterPro"/>
</dbReference>
<dbReference type="InterPro" id="IPR049914">
    <property type="entry name" value="PHD1-3/5-6"/>
</dbReference>
<keyword evidence="4" id="KW-0805">Transcription regulation</keyword>
<dbReference type="OrthoDB" id="787165at2759"/>
<dbReference type="AlphaFoldDB" id="A0A8K0ND49"/>
<comment type="caution">
    <text evidence="8">The sequence shown here is derived from an EMBL/GenBank/DDBJ whole genome shotgun (WGS) entry which is preliminary data.</text>
</comment>
<gene>
    <name evidence="8" type="ORF">COCNU_15G001120</name>
</gene>
<keyword evidence="3" id="KW-0862">Zinc</keyword>
<evidence type="ECO:0000256" key="1">
    <source>
        <dbReference type="ARBA" id="ARBA00022723"/>
    </source>
</evidence>
<dbReference type="Proteomes" id="UP000797356">
    <property type="component" value="Chromosome 15"/>
</dbReference>
<keyword evidence="9" id="KW-1185">Reference proteome</keyword>
<sequence>MMLRKRKHNDICRNKYGHQGNPRAVRSPLSLRSQNKKFSGLENRRSGSHESIGLPSSSNVASASKVDQACAGLLQKEIQNPVHSASKSVRDDKSRSRARRRRWILAEDEVNDENCRCSSSKGIKDEKPERRLIKDQDEALPSFENAQDIAVKSKVQISAADEALNKLQNGSLDASKSQSAMQAETYDAEGNISGHKTFMDHQIYELVRPMIFCVWRLVIFWGADPYVALLNVFFLINSGSFEICDDTHGPIKAHLSNKACEKVCIAAAKLPPVLQMAKLSMLEVWPRSFKTSPPTGDNIALYFFPGSTRAKSMLGDLLCDVISKHLVLKVVFNEAELLIFPSIILPKVNHRFQGNYYLWGVFKGRQVPVHGVPSSCCSRANDLPEGEKKMQDFKHAEGEIGSHFEKSAVVPGNGKVSADEKRAVDSEPSGGKENVEAVSNGKVAEEDQRTDDSESSGEKENVGAQKSSDVFQNKKLKEEEQKVDGFNLTRRKDQVEAYDESSPNVTDDGNDNNLSNHLMTLEKKIPSTGTVVECPDDRRMGNWENAKEVKDYESTEKCLLLFPLQVEDMGIKSGSRGGTALDLDLGLGLSAGYGRAKGMSDRDSPANIFLGRDI</sequence>
<evidence type="ECO:0000256" key="2">
    <source>
        <dbReference type="ARBA" id="ARBA00022771"/>
    </source>
</evidence>
<feature type="region of interest" description="Disordered" evidence="6">
    <location>
        <begin position="404"/>
        <end position="478"/>
    </location>
</feature>